<evidence type="ECO:0000313" key="1">
    <source>
        <dbReference type="EMBL" id="EKY25822.1"/>
    </source>
</evidence>
<sequence length="50" mass="5898">MELKLDEKEIMIILDSLIENMAFNNNVDDIKHVYNKIVKQANLDKYEMLG</sequence>
<proteinExistence type="predicted"/>
<evidence type="ECO:0000313" key="2">
    <source>
        <dbReference type="Proteomes" id="UP000010420"/>
    </source>
</evidence>
<reference evidence="1 2" key="1">
    <citation type="submission" date="2012-05" db="EMBL/GenBank/DDBJ databases">
        <authorList>
            <person name="Weinstock G."/>
            <person name="Sodergren E."/>
            <person name="Lobos E.A."/>
            <person name="Fulton L."/>
            <person name="Fulton R."/>
            <person name="Courtney L."/>
            <person name="Fronick C."/>
            <person name="O'Laughlin M."/>
            <person name="Godfrey J."/>
            <person name="Wilson R.M."/>
            <person name="Miner T."/>
            <person name="Farmer C."/>
            <person name="Delehaunty K."/>
            <person name="Cordes M."/>
            <person name="Minx P."/>
            <person name="Tomlinson C."/>
            <person name="Chen J."/>
            <person name="Wollam A."/>
            <person name="Pepin K.H."/>
            <person name="Bhonagiri V."/>
            <person name="Zhang X."/>
            <person name="Suruliraj S."/>
            <person name="Warren W."/>
            <person name="Mitreva M."/>
            <person name="Mardis E.R."/>
            <person name="Wilson R.K."/>
        </authorList>
    </citation>
    <scope>NUCLEOTIDE SEQUENCE [LARGE SCALE GENOMIC DNA]</scope>
    <source>
        <strain evidence="1 2">DSM 1785</strain>
    </source>
</reference>
<dbReference type="RefSeq" id="WP_005214222.1">
    <property type="nucleotide sequence ID" value="NZ_KB291655.1"/>
</dbReference>
<protein>
    <submittedName>
        <fullName evidence="1">Uncharacterized protein</fullName>
    </submittedName>
</protein>
<dbReference type="Proteomes" id="UP000010420">
    <property type="component" value="Unassembled WGS sequence"/>
</dbReference>
<comment type="caution">
    <text evidence="1">The sequence shown here is derived from an EMBL/GenBank/DDBJ whole genome shotgun (WGS) entry which is preliminary data.</text>
</comment>
<dbReference type="PATRIC" id="fig|545697.3.peg.2368"/>
<organism evidence="1 2">
    <name type="scientific">Clostridium celatum DSM 1785</name>
    <dbReference type="NCBI Taxonomy" id="545697"/>
    <lineage>
        <taxon>Bacteria</taxon>
        <taxon>Bacillati</taxon>
        <taxon>Bacillota</taxon>
        <taxon>Clostridia</taxon>
        <taxon>Eubacteriales</taxon>
        <taxon>Clostridiaceae</taxon>
        <taxon>Clostridium</taxon>
    </lineage>
</organism>
<dbReference type="EMBL" id="AMEZ01000064">
    <property type="protein sequence ID" value="EKY25822.1"/>
    <property type="molecule type" value="Genomic_DNA"/>
</dbReference>
<dbReference type="STRING" id="545697.HMPREF0216_02404"/>
<accession>L1QE28</accession>
<name>L1QE28_9CLOT</name>
<dbReference type="eggNOG" id="ENOG5031T21">
    <property type="taxonomic scope" value="Bacteria"/>
</dbReference>
<dbReference type="HOGENOM" id="CLU_3116312_0_0_9"/>
<gene>
    <name evidence="1" type="ORF">HMPREF0216_02404</name>
</gene>
<keyword evidence="2" id="KW-1185">Reference proteome</keyword>
<dbReference type="AlphaFoldDB" id="L1QE28"/>
<dbReference type="OrthoDB" id="9918606at2"/>